<evidence type="ECO:0000259" key="5">
    <source>
        <dbReference type="PROSITE" id="PS50865"/>
    </source>
</evidence>
<keyword evidence="3" id="KW-0862">Zinc</keyword>
<evidence type="ECO:0000256" key="2">
    <source>
        <dbReference type="ARBA" id="ARBA00022771"/>
    </source>
</evidence>
<evidence type="ECO:0000313" key="7">
    <source>
        <dbReference type="Proteomes" id="UP001140091"/>
    </source>
</evidence>
<dbReference type="Pfam" id="PF01753">
    <property type="entry name" value="zf-MYND"/>
    <property type="match status" value="1"/>
</dbReference>
<sequence length="185" mass="21219">MVTGRAWIGSIFEDLMNILAVSPDQSWNRQSLTIYVVLAHAQAKVDPATGRHKVVIDPKELDRYTPIYNDHANFEGTRSRLCARCNLLRFCGEKCQKEAWNHRKFPHKVLCQKIYTLKQQAGSDNWTRFWTPGYSFEGFLEACRKASVDMDLLSHVGLELDELFAARMNSRSSLSMVETKHKANP</sequence>
<protein>
    <recommendedName>
        <fullName evidence="5">MYND-type domain-containing protein</fullName>
    </recommendedName>
</protein>
<evidence type="ECO:0000256" key="4">
    <source>
        <dbReference type="PROSITE-ProRule" id="PRU00134"/>
    </source>
</evidence>
<name>A0A9W8M9Y1_9AGAR</name>
<keyword evidence="7" id="KW-1185">Reference proteome</keyword>
<dbReference type="EMBL" id="JANBPK010001234">
    <property type="protein sequence ID" value="KAJ2924260.1"/>
    <property type="molecule type" value="Genomic_DNA"/>
</dbReference>
<dbReference type="InterPro" id="IPR002893">
    <property type="entry name" value="Znf_MYND"/>
</dbReference>
<evidence type="ECO:0000256" key="1">
    <source>
        <dbReference type="ARBA" id="ARBA00022723"/>
    </source>
</evidence>
<keyword evidence="2 4" id="KW-0863">Zinc-finger</keyword>
<dbReference type="PROSITE" id="PS50865">
    <property type="entry name" value="ZF_MYND_2"/>
    <property type="match status" value="1"/>
</dbReference>
<comment type="caution">
    <text evidence="6">The sequence shown here is derived from an EMBL/GenBank/DDBJ whole genome shotgun (WGS) entry which is preliminary data.</text>
</comment>
<gene>
    <name evidence="6" type="ORF">H1R20_g12841</name>
</gene>
<keyword evidence="1" id="KW-0479">Metal-binding</keyword>
<organism evidence="6 7">
    <name type="scientific">Candolleomyces eurysporus</name>
    <dbReference type="NCBI Taxonomy" id="2828524"/>
    <lineage>
        <taxon>Eukaryota</taxon>
        <taxon>Fungi</taxon>
        <taxon>Dikarya</taxon>
        <taxon>Basidiomycota</taxon>
        <taxon>Agaricomycotina</taxon>
        <taxon>Agaricomycetes</taxon>
        <taxon>Agaricomycetidae</taxon>
        <taxon>Agaricales</taxon>
        <taxon>Agaricineae</taxon>
        <taxon>Psathyrellaceae</taxon>
        <taxon>Candolleomyces</taxon>
    </lineage>
</organism>
<feature type="domain" description="MYND-type" evidence="5">
    <location>
        <begin position="82"/>
        <end position="111"/>
    </location>
</feature>
<evidence type="ECO:0000256" key="3">
    <source>
        <dbReference type="ARBA" id="ARBA00022833"/>
    </source>
</evidence>
<feature type="non-terminal residue" evidence="6">
    <location>
        <position position="185"/>
    </location>
</feature>
<dbReference type="OrthoDB" id="3270372at2759"/>
<proteinExistence type="predicted"/>
<dbReference type="Gene3D" id="6.10.140.2220">
    <property type="match status" value="1"/>
</dbReference>
<dbReference type="Proteomes" id="UP001140091">
    <property type="component" value="Unassembled WGS sequence"/>
</dbReference>
<reference evidence="6" key="1">
    <citation type="submission" date="2022-06" db="EMBL/GenBank/DDBJ databases">
        <title>Genome Sequence of Candolleomyces eurysporus.</title>
        <authorList>
            <person name="Buettner E."/>
        </authorList>
    </citation>
    <scope>NUCLEOTIDE SEQUENCE</scope>
    <source>
        <strain evidence="6">VTCC 930004</strain>
    </source>
</reference>
<dbReference type="SUPFAM" id="SSF144232">
    <property type="entry name" value="HIT/MYND zinc finger-like"/>
    <property type="match status" value="1"/>
</dbReference>
<dbReference type="AlphaFoldDB" id="A0A9W8M9Y1"/>
<dbReference type="GO" id="GO:0008270">
    <property type="term" value="F:zinc ion binding"/>
    <property type="evidence" value="ECO:0007669"/>
    <property type="project" value="UniProtKB-KW"/>
</dbReference>
<accession>A0A9W8M9Y1</accession>
<evidence type="ECO:0000313" key="6">
    <source>
        <dbReference type="EMBL" id="KAJ2924260.1"/>
    </source>
</evidence>